<comment type="caution">
    <text evidence="1">The sequence shown here is derived from an EMBL/GenBank/DDBJ whole genome shotgun (WGS) entry which is preliminary data.</text>
</comment>
<accession>A0A4C1UYB4</accession>
<reference evidence="1 2" key="1">
    <citation type="journal article" date="2019" name="Commun. Biol.">
        <title>The bagworm genome reveals a unique fibroin gene that provides high tensile strength.</title>
        <authorList>
            <person name="Kono N."/>
            <person name="Nakamura H."/>
            <person name="Ohtoshi R."/>
            <person name="Tomita M."/>
            <person name="Numata K."/>
            <person name="Arakawa K."/>
        </authorList>
    </citation>
    <scope>NUCLEOTIDE SEQUENCE [LARGE SCALE GENOMIC DNA]</scope>
</reference>
<dbReference type="Proteomes" id="UP000299102">
    <property type="component" value="Unassembled WGS sequence"/>
</dbReference>
<keyword evidence="2" id="KW-1185">Reference proteome</keyword>
<dbReference type="EMBL" id="BGZK01000246">
    <property type="protein sequence ID" value="GBP31448.1"/>
    <property type="molecule type" value="Genomic_DNA"/>
</dbReference>
<dbReference type="AlphaFoldDB" id="A0A4C1UYB4"/>
<protein>
    <submittedName>
        <fullName evidence="1">Uncharacterized protein</fullName>
    </submittedName>
</protein>
<evidence type="ECO:0000313" key="1">
    <source>
        <dbReference type="EMBL" id="GBP31448.1"/>
    </source>
</evidence>
<sequence>MVGMIVCKPYDAVIYSGDARSTTLLVLDAGPPDAGALAPAPAVEAERPQLHHGIPVTGSRQVADDTYRITSIITGVHFLGPSWRMRPFSVLTTTRPPVTMRARQPKGLWLQGHLRCPRNDPISIKTVSVPQKDCITSSRFPINLFCEENKQKQSSFRNTGL</sequence>
<name>A0A4C1UYB4_EUMVA</name>
<proteinExistence type="predicted"/>
<evidence type="ECO:0000313" key="2">
    <source>
        <dbReference type="Proteomes" id="UP000299102"/>
    </source>
</evidence>
<gene>
    <name evidence="1" type="ORF">EVAR_17937_1</name>
</gene>
<organism evidence="1 2">
    <name type="scientific">Eumeta variegata</name>
    <name type="common">Bagworm moth</name>
    <name type="synonym">Eumeta japonica</name>
    <dbReference type="NCBI Taxonomy" id="151549"/>
    <lineage>
        <taxon>Eukaryota</taxon>
        <taxon>Metazoa</taxon>
        <taxon>Ecdysozoa</taxon>
        <taxon>Arthropoda</taxon>
        <taxon>Hexapoda</taxon>
        <taxon>Insecta</taxon>
        <taxon>Pterygota</taxon>
        <taxon>Neoptera</taxon>
        <taxon>Endopterygota</taxon>
        <taxon>Lepidoptera</taxon>
        <taxon>Glossata</taxon>
        <taxon>Ditrysia</taxon>
        <taxon>Tineoidea</taxon>
        <taxon>Psychidae</taxon>
        <taxon>Oiketicinae</taxon>
        <taxon>Eumeta</taxon>
    </lineage>
</organism>